<evidence type="ECO:0000256" key="7">
    <source>
        <dbReference type="ARBA" id="ARBA00067277"/>
    </source>
</evidence>
<dbReference type="OrthoDB" id="9762913at2"/>
<dbReference type="RefSeq" id="WP_116556344.1">
    <property type="nucleotide sequence ID" value="NZ_QCZG01000078.1"/>
</dbReference>
<dbReference type="InterPro" id="IPR029510">
    <property type="entry name" value="Ald_DH_CS_GLU"/>
</dbReference>
<comment type="caution">
    <text evidence="11">The sequence shown here is derived from an EMBL/GenBank/DDBJ whole genome shotgun (WGS) entry which is preliminary data.</text>
</comment>
<dbReference type="SUPFAM" id="SSF53720">
    <property type="entry name" value="ALDH-like"/>
    <property type="match status" value="1"/>
</dbReference>
<dbReference type="PANTHER" id="PTHR42986:SF1">
    <property type="entry name" value="BENZALDEHYDE DEHYDROGENASE YFMT"/>
    <property type="match status" value="1"/>
</dbReference>
<evidence type="ECO:0000256" key="2">
    <source>
        <dbReference type="ARBA" id="ARBA00023002"/>
    </source>
</evidence>
<reference evidence="11 12" key="1">
    <citation type="submission" date="2018-04" db="EMBL/GenBank/DDBJ databases">
        <title>Camelliibacillus theae gen. nov., sp. nov., isolated from Pu'er tea.</title>
        <authorList>
            <person name="Niu L."/>
        </authorList>
    </citation>
    <scope>NUCLEOTIDE SEQUENCE [LARGE SCALE GENOMIC DNA]</scope>
    <source>
        <strain evidence="11 12">T8</strain>
    </source>
</reference>
<keyword evidence="12" id="KW-1185">Reference proteome</keyword>
<gene>
    <name evidence="11" type="ORF">DCC39_18395</name>
</gene>
<dbReference type="InterPro" id="IPR016163">
    <property type="entry name" value="Ald_DH_C"/>
</dbReference>
<evidence type="ECO:0000256" key="1">
    <source>
        <dbReference type="ARBA" id="ARBA00009986"/>
    </source>
</evidence>
<keyword evidence="2 9" id="KW-0560">Oxidoreductase</keyword>
<dbReference type="AlphaFoldDB" id="A0A2U1JJR7"/>
<dbReference type="Pfam" id="PF00171">
    <property type="entry name" value="Aldedh"/>
    <property type="match status" value="1"/>
</dbReference>
<dbReference type="InterPro" id="IPR016161">
    <property type="entry name" value="Ald_DH/histidinol_DH"/>
</dbReference>
<comment type="catalytic activity">
    <reaction evidence="4">
        <text>(2S)-3-sulfolactaldehyde + NAD(+) + H2O = (2S)-3-sulfolactate + NADH + 2 H(+)</text>
        <dbReference type="Rhea" id="RHEA:47932"/>
        <dbReference type="ChEBI" id="CHEBI:15377"/>
        <dbReference type="ChEBI" id="CHEBI:15378"/>
        <dbReference type="ChEBI" id="CHEBI:57540"/>
        <dbReference type="ChEBI" id="CHEBI:57945"/>
        <dbReference type="ChEBI" id="CHEBI:61289"/>
        <dbReference type="ChEBI" id="CHEBI:90109"/>
        <dbReference type="EC" id="1.2.1.97"/>
    </reaction>
    <physiologicalReaction direction="left-to-right" evidence="4">
        <dbReference type="Rhea" id="RHEA:47933"/>
    </physiologicalReaction>
</comment>
<evidence type="ECO:0000256" key="3">
    <source>
        <dbReference type="ARBA" id="ARBA00023027"/>
    </source>
</evidence>
<dbReference type="EC" id="1.2.1.97" evidence="6"/>
<dbReference type="EMBL" id="QCZG01000078">
    <property type="protein sequence ID" value="PWA05118.1"/>
    <property type="molecule type" value="Genomic_DNA"/>
</dbReference>
<comment type="function">
    <text evidence="5">Part of the sulfo-TAL (or sulfo-SFT) pathway, a D-sulfoquinovose degradation pathway that produces sulfolactate (SL). Catalyzes the oxidation of 3-sulfolactaldehyde (SLA) to sulfolactate (SL).</text>
</comment>
<feature type="active site" evidence="8">
    <location>
        <position position="253"/>
    </location>
</feature>
<evidence type="ECO:0000259" key="10">
    <source>
        <dbReference type="Pfam" id="PF00171"/>
    </source>
</evidence>
<dbReference type="FunFam" id="3.40.309.10:FF:000009">
    <property type="entry name" value="Aldehyde dehydrogenase A"/>
    <property type="match status" value="1"/>
</dbReference>
<comment type="similarity">
    <text evidence="1 9">Belongs to the aldehyde dehydrogenase family.</text>
</comment>
<sequence length="486" mass="53414">MGSYSQWKQMPLGGVWREGNSDSYYENKNPYNNELLVRIKLANNEDIDEAFFVANKVQKEWAQTTAEERSKVMLKAIKLFEERREEFAKILVEESGSTIKKANFEIDTALRYIKEASEFPFKMESETLDSTIKGKKNKIFRIPVGIVSVITPWNFPFNLAIRSVAPALATGNAVILKPDNQTAISGGSFIAKVFEDAGVPKGLISVIIADLKEIGDAVIEHPLANVVSFTGSSKAGKHIASVASKHLKKATLELGGNNAFVVLDDADLDKAVSASIFGKFMHQGQICMSINRIIVDRKVSNEFISKFKSKVEKLTTGDPMSNETNIGPLINKNQINQVNRLVQTSIEEGATVVVKGDVKNNTISPWVLTDVTSEMTIAQEEIFGPIAVIIPVDGEEEAIRVANDTKYGLVGSVFTEDINRGLAFAEKMDCGMFHINDATVNSEPGVPFGGEKDSGLGRHGGEWSIDEFTTVKWVSIQNEARNYPLA</sequence>
<feature type="domain" description="Aldehyde dehydrogenase" evidence="10">
    <location>
        <begin position="16"/>
        <end position="474"/>
    </location>
</feature>
<dbReference type="PROSITE" id="PS00687">
    <property type="entry name" value="ALDEHYDE_DEHYDR_GLU"/>
    <property type="match status" value="1"/>
</dbReference>
<protein>
    <recommendedName>
        <fullName evidence="7">3-sulfolactaldehyde dehydrogenase</fullName>
        <ecNumber evidence="6">1.2.1.97</ecNumber>
    </recommendedName>
</protein>
<dbReference type="Proteomes" id="UP000245998">
    <property type="component" value="Unassembled WGS sequence"/>
</dbReference>
<dbReference type="Gene3D" id="3.40.605.10">
    <property type="entry name" value="Aldehyde Dehydrogenase, Chain A, domain 1"/>
    <property type="match status" value="1"/>
</dbReference>
<dbReference type="PANTHER" id="PTHR42986">
    <property type="entry name" value="BENZALDEHYDE DEHYDROGENASE YFMT"/>
    <property type="match status" value="1"/>
</dbReference>
<evidence type="ECO:0000256" key="6">
    <source>
        <dbReference type="ARBA" id="ARBA00066984"/>
    </source>
</evidence>
<keyword evidence="3" id="KW-0520">NAD</keyword>
<evidence type="ECO:0000256" key="8">
    <source>
        <dbReference type="PROSITE-ProRule" id="PRU10007"/>
    </source>
</evidence>
<accession>A0A2U1JJR7</accession>
<dbReference type="InterPro" id="IPR015590">
    <property type="entry name" value="Aldehyde_DH_dom"/>
</dbReference>
<evidence type="ECO:0000313" key="11">
    <source>
        <dbReference type="EMBL" id="PWA05118.1"/>
    </source>
</evidence>
<organism evidence="11 12">
    <name type="scientific">Pueribacillus theae</name>
    <dbReference type="NCBI Taxonomy" id="2171751"/>
    <lineage>
        <taxon>Bacteria</taxon>
        <taxon>Bacillati</taxon>
        <taxon>Bacillota</taxon>
        <taxon>Bacilli</taxon>
        <taxon>Bacillales</taxon>
        <taxon>Bacillaceae</taxon>
        <taxon>Pueribacillus</taxon>
    </lineage>
</organism>
<dbReference type="FunFam" id="3.40.605.10:FF:000007">
    <property type="entry name" value="NAD/NADP-dependent betaine aldehyde dehydrogenase"/>
    <property type="match status" value="1"/>
</dbReference>
<evidence type="ECO:0000256" key="9">
    <source>
        <dbReference type="RuleBase" id="RU003345"/>
    </source>
</evidence>
<name>A0A2U1JJR7_9BACI</name>
<dbReference type="InterPro" id="IPR016162">
    <property type="entry name" value="Ald_DH_N"/>
</dbReference>
<evidence type="ECO:0000256" key="5">
    <source>
        <dbReference type="ARBA" id="ARBA00054572"/>
    </source>
</evidence>
<evidence type="ECO:0000256" key="4">
    <source>
        <dbReference type="ARBA" id="ARBA00050326"/>
    </source>
</evidence>
<dbReference type="Gene3D" id="3.40.309.10">
    <property type="entry name" value="Aldehyde Dehydrogenase, Chain A, domain 2"/>
    <property type="match status" value="1"/>
</dbReference>
<dbReference type="GO" id="GO:0016620">
    <property type="term" value="F:oxidoreductase activity, acting on the aldehyde or oxo group of donors, NAD or NADP as acceptor"/>
    <property type="evidence" value="ECO:0007669"/>
    <property type="project" value="InterPro"/>
</dbReference>
<proteinExistence type="inferred from homology"/>
<evidence type="ECO:0000313" key="12">
    <source>
        <dbReference type="Proteomes" id="UP000245998"/>
    </source>
</evidence>